<reference evidence="2" key="1">
    <citation type="submission" date="2021-01" db="EMBL/GenBank/DDBJ databases">
        <title>Chromosome-level genome assembly of a human fungal pathogen reveals clustering of transcriptionally co-regulated genes.</title>
        <authorList>
            <person name="Voorhies M."/>
            <person name="Cohen S."/>
            <person name="Shea T.P."/>
            <person name="Petrus S."/>
            <person name="Munoz J.F."/>
            <person name="Poplawski S."/>
            <person name="Goldman W.E."/>
            <person name="Michael T."/>
            <person name="Cuomo C.A."/>
            <person name="Sil A."/>
            <person name="Beyhan S."/>
        </authorList>
    </citation>
    <scope>NUCLEOTIDE SEQUENCE</scope>
    <source>
        <strain evidence="2">WU24</strain>
    </source>
</reference>
<organism evidence="2 3">
    <name type="scientific">Ajellomyces capsulatus</name>
    <name type="common">Darling's disease fungus</name>
    <name type="synonym">Histoplasma capsulatum</name>
    <dbReference type="NCBI Taxonomy" id="5037"/>
    <lineage>
        <taxon>Eukaryota</taxon>
        <taxon>Fungi</taxon>
        <taxon>Dikarya</taxon>
        <taxon>Ascomycota</taxon>
        <taxon>Pezizomycotina</taxon>
        <taxon>Eurotiomycetes</taxon>
        <taxon>Eurotiomycetidae</taxon>
        <taxon>Onygenales</taxon>
        <taxon>Ajellomycetaceae</taxon>
        <taxon>Histoplasma</taxon>
    </lineage>
</organism>
<evidence type="ECO:0000313" key="2">
    <source>
        <dbReference type="EMBL" id="QSS65931.1"/>
    </source>
</evidence>
<proteinExistence type="predicted"/>
<dbReference type="AlphaFoldDB" id="A0A8A1MIN8"/>
<dbReference type="Proteomes" id="UP000663671">
    <property type="component" value="Chromosome 3"/>
</dbReference>
<keyword evidence="1" id="KW-0175">Coiled coil</keyword>
<gene>
    <name evidence="2" type="ORF">I7I51_06782</name>
</gene>
<dbReference type="EMBL" id="CP069115">
    <property type="protein sequence ID" value="QSS65931.1"/>
    <property type="molecule type" value="Genomic_DNA"/>
</dbReference>
<evidence type="ECO:0000256" key="1">
    <source>
        <dbReference type="SAM" id="Coils"/>
    </source>
</evidence>
<feature type="coiled-coil region" evidence="1">
    <location>
        <begin position="176"/>
        <end position="210"/>
    </location>
</feature>
<name>A0A8A1MIN8_AJECA</name>
<protein>
    <submittedName>
        <fullName evidence="2">Uncharacterized protein</fullName>
    </submittedName>
</protein>
<sequence length="429" mass="49096">MFILQTLSAVASRLKASDHIRASSTADKIKTRITRLSSRSWRTQRPSNRKAAAELVYEATSPGASHCPSNPLTSSDIFRYANDSSSEFLTQVYEVSNIAEEVSITDDPSSPVEVSTSLVIQPRYNNPATQDDDIERGGMVLFCAANTASPVDSLLVLTQQEHASEIAALIGENAKLRAVVDERDKCMEQLESAREDIANLELSGNAWRERFFTKLEEANQLRLEKYNNFEIAVKNHRNAQLEEMRQAMGTYESQLTKVREELKSRCQEIGLLREENKGMEESSLKQFQEYHDLAQDKEELQKRYKHLKVQVKDNRIDRLRLMEKIEQLEATESELAARLTAAEISTREHAEREEKLERRLFANKNLHAEYNECVDELLNLREELRLKDKFIKRQKICGQIIVTALITLASHNIKSLELQLPELVMETLD</sequence>
<accession>A0A8A1MIN8</accession>
<dbReference type="VEuPathDB" id="FungiDB:I7I51_06782"/>
<feature type="coiled-coil region" evidence="1">
    <location>
        <begin position="290"/>
        <end position="383"/>
    </location>
</feature>
<dbReference type="OrthoDB" id="4186570at2759"/>
<evidence type="ECO:0000313" key="3">
    <source>
        <dbReference type="Proteomes" id="UP000663671"/>
    </source>
</evidence>